<dbReference type="InterPro" id="IPR036162">
    <property type="entry name" value="Resolvase-like_N_sf"/>
</dbReference>
<dbReference type="Pfam" id="PF07508">
    <property type="entry name" value="Recombinase"/>
    <property type="match status" value="1"/>
</dbReference>
<dbReference type="Pfam" id="PF13408">
    <property type="entry name" value="Zn_ribbon_recom"/>
    <property type="match status" value="1"/>
</dbReference>
<feature type="domain" description="Recombinase" evidence="2">
    <location>
        <begin position="154"/>
        <end position="261"/>
    </location>
</feature>
<dbReference type="InterPro" id="IPR006119">
    <property type="entry name" value="Resolv_N"/>
</dbReference>
<dbReference type="GO" id="GO:0003677">
    <property type="term" value="F:DNA binding"/>
    <property type="evidence" value="ECO:0007669"/>
    <property type="project" value="InterPro"/>
</dbReference>
<dbReference type="Pfam" id="PF00239">
    <property type="entry name" value="Resolvase"/>
    <property type="match status" value="1"/>
</dbReference>
<organism evidence="3 4">
    <name type="scientific">Candidatus Nomurabacteria bacterium RIFCSPLOWO2_02_FULL_40_67</name>
    <dbReference type="NCBI Taxonomy" id="1801787"/>
    <lineage>
        <taxon>Bacteria</taxon>
        <taxon>Candidatus Nomuraibacteriota</taxon>
    </lineage>
</organism>
<dbReference type="SUPFAM" id="SSF53041">
    <property type="entry name" value="Resolvase-like"/>
    <property type="match status" value="1"/>
</dbReference>
<evidence type="ECO:0000313" key="3">
    <source>
        <dbReference type="EMBL" id="OGJ01473.1"/>
    </source>
</evidence>
<dbReference type="PANTHER" id="PTHR30461">
    <property type="entry name" value="DNA-INVERTASE FROM LAMBDOID PROPHAGE"/>
    <property type="match status" value="1"/>
</dbReference>
<dbReference type="PANTHER" id="PTHR30461:SF23">
    <property type="entry name" value="DNA RECOMBINASE-RELATED"/>
    <property type="match status" value="1"/>
</dbReference>
<dbReference type="PROSITE" id="PS51737">
    <property type="entry name" value="RECOMBINASE_DNA_BIND"/>
    <property type="match status" value="1"/>
</dbReference>
<dbReference type="InterPro" id="IPR038109">
    <property type="entry name" value="DNA_bind_recomb_sf"/>
</dbReference>
<name>A0A1F6Y528_9BACT</name>
<dbReference type="InterPro" id="IPR011109">
    <property type="entry name" value="DNA_bind_recombinase_dom"/>
</dbReference>
<evidence type="ECO:0000259" key="2">
    <source>
        <dbReference type="PROSITE" id="PS51737"/>
    </source>
</evidence>
<sequence>MRYFLYARKSTDVEDKQVLSIEAQIDELRMLAKRENLSIVEEFIEKRSAKIPGRPIFNDMLSRIQNGEAQGIVCWKIDRLSRNPVDSGKIQWLLQKGIIAHIQTHGQSHYPNDNVLMMSVELGMANEYVRQLSENTARGLRQKARRGEFPGFAPIGYINNPVIKKIELHRKNAKIVKKLFEVYATGKVNLKYIAEFMEKSGIKSRKNNRCNISRISAIITNPIYYGQFRHAGEIYEGKHTPIITKELFDKANAVLQSRNRQPNEKFNPRPLCSLLSCASCGMGITGEIKIKRQKNGNTHQYTYYHCSKKSKTRKCDEPCIRGEELDRQLSVMLGAYAMPKEWVEELFGKLDIEETKINDSASDAVLELREKSEDFSRNIKRLTDVYVAQDIEREDYIRASSLAYVGKEIRRRANSQTFVYPVSMVRTDARMDKRRFNAR</sequence>
<dbReference type="PROSITE" id="PS51736">
    <property type="entry name" value="RECOMBINASES_3"/>
    <property type="match status" value="1"/>
</dbReference>
<gene>
    <name evidence="3" type="ORF">A3I23_00340</name>
</gene>
<dbReference type="InterPro" id="IPR050639">
    <property type="entry name" value="SSR_resolvase"/>
</dbReference>
<dbReference type="GO" id="GO:0000150">
    <property type="term" value="F:DNA strand exchange activity"/>
    <property type="evidence" value="ECO:0007669"/>
    <property type="project" value="InterPro"/>
</dbReference>
<dbReference type="Gene3D" id="3.40.50.1390">
    <property type="entry name" value="Resolvase, N-terminal catalytic domain"/>
    <property type="match status" value="1"/>
</dbReference>
<reference evidence="3 4" key="1">
    <citation type="journal article" date="2016" name="Nat. Commun.">
        <title>Thousands of microbial genomes shed light on interconnected biogeochemical processes in an aquifer system.</title>
        <authorList>
            <person name="Anantharaman K."/>
            <person name="Brown C.T."/>
            <person name="Hug L.A."/>
            <person name="Sharon I."/>
            <person name="Castelle C.J."/>
            <person name="Probst A.J."/>
            <person name="Thomas B.C."/>
            <person name="Singh A."/>
            <person name="Wilkins M.J."/>
            <person name="Karaoz U."/>
            <person name="Brodie E.L."/>
            <person name="Williams K.H."/>
            <person name="Hubbard S.S."/>
            <person name="Banfield J.F."/>
        </authorList>
    </citation>
    <scope>NUCLEOTIDE SEQUENCE [LARGE SCALE GENOMIC DNA]</scope>
</reference>
<feature type="domain" description="Resolvase/invertase-type recombinase catalytic" evidence="1">
    <location>
        <begin position="2"/>
        <end position="147"/>
    </location>
</feature>
<dbReference type="Gene3D" id="3.90.1750.20">
    <property type="entry name" value="Putative Large Serine Recombinase, Chain B, Domain 2"/>
    <property type="match status" value="1"/>
</dbReference>
<protein>
    <recommendedName>
        <fullName evidence="5">Recombinase domain-containing protein</fullName>
    </recommendedName>
</protein>
<comment type="caution">
    <text evidence="3">The sequence shown here is derived from an EMBL/GenBank/DDBJ whole genome shotgun (WGS) entry which is preliminary data.</text>
</comment>
<dbReference type="SMART" id="SM00857">
    <property type="entry name" value="Resolvase"/>
    <property type="match status" value="1"/>
</dbReference>
<accession>A0A1F6Y528</accession>
<evidence type="ECO:0008006" key="5">
    <source>
        <dbReference type="Google" id="ProtNLM"/>
    </source>
</evidence>
<dbReference type="Proteomes" id="UP000177693">
    <property type="component" value="Unassembled WGS sequence"/>
</dbReference>
<dbReference type="AlphaFoldDB" id="A0A1F6Y528"/>
<dbReference type="InterPro" id="IPR025827">
    <property type="entry name" value="Zn_ribbon_recom_dom"/>
</dbReference>
<proteinExistence type="predicted"/>
<evidence type="ECO:0000313" key="4">
    <source>
        <dbReference type="Proteomes" id="UP000177693"/>
    </source>
</evidence>
<dbReference type="EMBL" id="MFVL01000018">
    <property type="protein sequence ID" value="OGJ01473.1"/>
    <property type="molecule type" value="Genomic_DNA"/>
</dbReference>
<dbReference type="CDD" id="cd00338">
    <property type="entry name" value="Ser_Recombinase"/>
    <property type="match status" value="1"/>
</dbReference>
<evidence type="ECO:0000259" key="1">
    <source>
        <dbReference type="PROSITE" id="PS51736"/>
    </source>
</evidence>